<dbReference type="AlphaFoldDB" id="A0A0M5L023"/>
<dbReference type="Pfam" id="PF13177">
    <property type="entry name" value="DNA_pol3_delta2"/>
    <property type="match status" value="1"/>
</dbReference>
<dbReference type="GO" id="GO:0009360">
    <property type="term" value="C:DNA polymerase III complex"/>
    <property type="evidence" value="ECO:0007669"/>
    <property type="project" value="TreeGrafter"/>
</dbReference>
<evidence type="ECO:0000256" key="1">
    <source>
        <dbReference type="ARBA" id="ARBA00012417"/>
    </source>
</evidence>
<dbReference type="RefSeq" id="WP_053819684.1">
    <property type="nucleotide sequence ID" value="NZ_CP006911.1"/>
</dbReference>
<dbReference type="GO" id="GO:0003887">
    <property type="term" value="F:DNA-directed DNA polymerase activity"/>
    <property type="evidence" value="ECO:0007669"/>
    <property type="project" value="UniProtKB-KW"/>
</dbReference>
<gene>
    <name evidence="4" type="ORF">W908_01715</name>
</gene>
<dbReference type="Gene3D" id="3.40.50.300">
    <property type="entry name" value="P-loop containing nucleotide triphosphate hydrolases"/>
    <property type="match status" value="1"/>
</dbReference>
<proteinExistence type="predicted"/>
<dbReference type="PANTHER" id="PTHR11669">
    <property type="entry name" value="REPLICATION FACTOR C / DNA POLYMERASE III GAMMA-TAU SUBUNIT"/>
    <property type="match status" value="1"/>
</dbReference>
<keyword evidence="2" id="KW-0808">Transferase</keyword>
<evidence type="ECO:0000256" key="2">
    <source>
        <dbReference type="ARBA" id="ARBA00022932"/>
    </source>
</evidence>
<sequence>MIPPWQKSASDKLDKMVQQNHLPHALLITGVDKIGKLNLTQNFIQKLLCPSSSCGTCEFCQSLQKDQPEEELGHSVLIRRSHYPNLIYCRTELNDSGSMSKEIRVDQIRAFCEVLSKTADSLQIGVIFYADQMNNNAANSLLKTLEEPRKNTLIILLAHNINLLPKTILSRCQTIHINPTYDQESADWLSNQITENTRDDFDSMQLLESSHGVPQKALDDLKGDYFLKYQSWQNLLLEIVLSPTKISNTDIFVDHELEVLKCLQHLLNEAIKIKVLDHEGANLELNQVVEKTSFNNLFKLLDDTNRAISMAQTTINIKLLLDNVLVVWSHITNLKKYPAITNIQEY</sequence>
<evidence type="ECO:0000313" key="5">
    <source>
        <dbReference type="Proteomes" id="UP000068905"/>
    </source>
</evidence>
<protein>
    <recommendedName>
        <fullName evidence="1">DNA-directed DNA polymerase</fullName>
        <ecNumber evidence="1">2.7.7.7</ecNumber>
    </recommendedName>
</protein>
<dbReference type="InterPro" id="IPR050238">
    <property type="entry name" value="DNA_Rep/Repair_Clamp_Loader"/>
</dbReference>
<dbReference type="STRING" id="1125411.W908_01715"/>
<dbReference type="PANTHER" id="PTHR11669:SF8">
    <property type="entry name" value="DNA POLYMERASE III SUBUNIT DELTA"/>
    <property type="match status" value="1"/>
</dbReference>
<dbReference type="GO" id="GO:0006261">
    <property type="term" value="P:DNA-templated DNA replication"/>
    <property type="evidence" value="ECO:0007669"/>
    <property type="project" value="TreeGrafter"/>
</dbReference>
<keyword evidence="5" id="KW-1185">Reference proteome</keyword>
<dbReference type="Proteomes" id="UP000068905">
    <property type="component" value="Chromosome"/>
</dbReference>
<reference evidence="4 5" key="1">
    <citation type="journal article" date="2015" name="Genome Announc.">
        <title>Genome Sequence of 'Candidatus Thioglobus singularis' Strain PS1, a Mixotroph from the SUP05 Clade of Marine Gammaproteobacteria.</title>
        <authorList>
            <person name="Marshall K.T."/>
            <person name="Morris R.M."/>
        </authorList>
    </citation>
    <scope>NUCLEOTIDE SEQUENCE [LARGE SCALE GENOMIC DNA]</scope>
    <source>
        <strain evidence="4 5">PS1</strain>
    </source>
</reference>
<dbReference type="InterPro" id="IPR027417">
    <property type="entry name" value="P-loop_NTPase"/>
</dbReference>
<dbReference type="EC" id="2.7.7.7" evidence="1"/>
<keyword evidence="2" id="KW-0548">Nucleotidyltransferase</keyword>
<dbReference type="SUPFAM" id="SSF52540">
    <property type="entry name" value="P-loop containing nucleoside triphosphate hydrolases"/>
    <property type="match status" value="1"/>
</dbReference>
<dbReference type="EMBL" id="CP006911">
    <property type="protein sequence ID" value="ALE01436.1"/>
    <property type="molecule type" value="Genomic_DNA"/>
</dbReference>
<evidence type="ECO:0000313" key="4">
    <source>
        <dbReference type="EMBL" id="ALE01436.1"/>
    </source>
</evidence>
<name>A0A0M5L023_9GAMM</name>
<dbReference type="KEGG" id="tsn:W908_01715"/>
<organism evidence="4 5">
    <name type="scientific">Candidatus Pseudothioglobus singularis PS1</name>
    <dbReference type="NCBI Taxonomy" id="1125411"/>
    <lineage>
        <taxon>Bacteria</taxon>
        <taxon>Pseudomonadati</taxon>
        <taxon>Pseudomonadota</taxon>
        <taxon>Gammaproteobacteria</taxon>
        <taxon>Candidatus Pseudothioglobaceae</taxon>
        <taxon>Candidatus Pseudothioglobus</taxon>
    </lineage>
</organism>
<dbReference type="OrthoDB" id="9811073at2"/>
<comment type="catalytic activity">
    <reaction evidence="3">
        <text>DNA(n) + a 2'-deoxyribonucleoside 5'-triphosphate = DNA(n+1) + diphosphate</text>
        <dbReference type="Rhea" id="RHEA:22508"/>
        <dbReference type="Rhea" id="RHEA-COMP:17339"/>
        <dbReference type="Rhea" id="RHEA-COMP:17340"/>
        <dbReference type="ChEBI" id="CHEBI:33019"/>
        <dbReference type="ChEBI" id="CHEBI:61560"/>
        <dbReference type="ChEBI" id="CHEBI:173112"/>
        <dbReference type="EC" id="2.7.7.7"/>
    </reaction>
</comment>
<dbReference type="PATRIC" id="fig|1125411.7.peg.338"/>
<keyword evidence="2" id="KW-0239">DNA-directed DNA polymerase</keyword>
<evidence type="ECO:0000256" key="3">
    <source>
        <dbReference type="ARBA" id="ARBA00049244"/>
    </source>
</evidence>
<accession>A0A0M5L023</accession>